<dbReference type="Gene3D" id="1.10.10.10">
    <property type="entry name" value="Winged helix-like DNA-binding domain superfamily/Winged helix DNA-binding domain"/>
    <property type="match status" value="1"/>
</dbReference>
<dbReference type="Pfam" id="PF09339">
    <property type="entry name" value="HTH_IclR"/>
    <property type="match status" value="1"/>
</dbReference>
<dbReference type="InterPro" id="IPR036390">
    <property type="entry name" value="WH_DNA-bd_sf"/>
</dbReference>
<comment type="caution">
    <text evidence="2">The sequence shown here is derived from an EMBL/GenBank/DDBJ whole genome shotgun (WGS) entry which is preliminary data.</text>
</comment>
<dbReference type="InterPro" id="IPR036388">
    <property type="entry name" value="WH-like_DNA-bd_sf"/>
</dbReference>
<protein>
    <submittedName>
        <fullName evidence="2">Helix-turn-helix domain-containing protein</fullName>
    </submittedName>
</protein>
<sequence>MTKTARQREKEDCLGTMYAMKRKDHQIIKADIARELGVSAAKVDRLCRELLEEGYLRSDGGRALFLTAPGLSKGQEYMERKQTYLFLYDARKRSESAVSGR</sequence>
<feature type="domain" description="HTH iclR-type" evidence="1">
    <location>
        <begin position="30"/>
        <end position="60"/>
    </location>
</feature>
<organism evidence="2 3">
    <name type="scientific">Candidatus Anaerostipes avistercoris</name>
    <dbReference type="NCBI Taxonomy" id="2838462"/>
    <lineage>
        <taxon>Bacteria</taxon>
        <taxon>Bacillati</taxon>
        <taxon>Bacillota</taxon>
        <taxon>Clostridia</taxon>
        <taxon>Lachnospirales</taxon>
        <taxon>Lachnospiraceae</taxon>
        <taxon>Anaerostipes</taxon>
    </lineage>
</organism>
<dbReference type="AlphaFoldDB" id="A0A9D2PHS0"/>
<dbReference type="GO" id="GO:0006355">
    <property type="term" value="P:regulation of DNA-templated transcription"/>
    <property type="evidence" value="ECO:0007669"/>
    <property type="project" value="InterPro"/>
</dbReference>
<evidence type="ECO:0000313" key="3">
    <source>
        <dbReference type="Proteomes" id="UP000823904"/>
    </source>
</evidence>
<dbReference type="SUPFAM" id="SSF46785">
    <property type="entry name" value="Winged helix' DNA-binding domain"/>
    <property type="match status" value="1"/>
</dbReference>
<dbReference type="GO" id="GO:0003677">
    <property type="term" value="F:DNA binding"/>
    <property type="evidence" value="ECO:0007669"/>
    <property type="project" value="InterPro"/>
</dbReference>
<proteinExistence type="predicted"/>
<name>A0A9D2PHS0_9FIRM</name>
<evidence type="ECO:0000259" key="1">
    <source>
        <dbReference type="Pfam" id="PF09339"/>
    </source>
</evidence>
<gene>
    <name evidence="2" type="ORF">H9754_07005</name>
</gene>
<reference evidence="2" key="2">
    <citation type="submission" date="2021-04" db="EMBL/GenBank/DDBJ databases">
        <authorList>
            <person name="Gilroy R."/>
        </authorList>
    </citation>
    <scope>NUCLEOTIDE SEQUENCE</scope>
    <source>
        <strain evidence="2">ChiSjej3B21-8574</strain>
    </source>
</reference>
<dbReference type="EMBL" id="DWWD01000026">
    <property type="protein sequence ID" value="HJC50306.1"/>
    <property type="molecule type" value="Genomic_DNA"/>
</dbReference>
<reference evidence="2" key="1">
    <citation type="journal article" date="2021" name="PeerJ">
        <title>Extensive microbial diversity within the chicken gut microbiome revealed by metagenomics and culture.</title>
        <authorList>
            <person name="Gilroy R."/>
            <person name="Ravi A."/>
            <person name="Getino M."/>
            <person name="Pursley I."/>
            <person name="Horton D.L."/>
            <person name="Alikhan N.F."/>
            <person name="Baker D."/>
            <person name="Gharbi K."/>
            <person name="Hall N."/>
            <person name="Watson M."/>
            <person name="Adriaenssens E.M."/>
            <person name="Foster-Nyarko E."/>
            <person name="Jarju S."/>
            <person name="Secka A."/>
            <person name="Antonio M."/>
            <person name="Oren A."/>
            <person name="Chaudhuri R.R."/>
            <person name="La Ragione R."/>
            <person name="Hildebrand F."/>
            <person name="Pallen M.J."/>
        </authorList>
    </citation>
    <scope>NUCLEOTIDE SEQUENCE</scope>
    <source>
        <strain evidence="2">ChiSjej3B21-8574</strain>
    </source>
</reference>
<dbReference type="InterPro" id="IPR005471">
    <property type="entry name" value="Tscrpt_reg_IclR_N"/>
</dbReference>
<accession>A0A9D2PHS0</accession>
<evidence type="ECO:0000313" key="2">
    <source>
        <dbReference type="EMBL" id="HJC50306.1"/>
    </source>
</evidence>
<dbReference type="Proteomes" id="UP000823904">
    <property type="component" value="Unassembled WGS sequence"/>
</dbReference>